<name>A0A2G5UR62_9PELO</name>
<dbReference type="Pfam" id="PF00646">
    <property type="entry name" value="F-box"/>
    <property type="match status" value="1"/>
</dbReference>
<dbReference type="PANTHER" id="PTHR21503">
    <property type="entry name" value="F-BOX-CONTAINING HYPOTHETICAL PROTEIN C.ELEGANS"/>
    <property type="match status" value="1"/>
</dbReference>
<dbReference type="PROSITE" id="PS50181">
    <property type="entry name" value="FBOX"/>
    <property type="match status" value="1"/>
</dbReference>
<dbReference type="InterPro" id="IPR001810">
    <property type="entry name" value="F-box_dom"/>
</dbReference>
<sequence length="368" mass="43156">MKLSKYPYLVQKEILDDMKNADLFWLSFVSKNMKTLIKSSQVKRFQSISRIMYHSSFGDKRIVSIPFKTKNRKGTEDILELEGIMGIFGDCKASEDDCFQLNVSGKIIDFRLSNQYTFPEACFHPNDKESAIESIHNYFLNFFGNTMEYIWRAKHPEDIIPHLSNLSLWISIWPNLSQVIDLKNLEKFFASTPVLKNITMKLDKSEPFSPESKFYQAETISIFHQRSKSVHALLRHFQGRQATLFYCEVDMLELIEFLNRWRSGEALQKLEYLKIILRRDGPWHWQPHEILNANWVKHIESTKKPPIHSVANLYTPGPDYKPNTNPITSHTYVVRKTDNRVASISVQEGDFVFGVWKETEKEFLRMVE</sequence>
<protein>
    <recommendedName>
        <fullName evidence="1">F-box domain-containing protein</fullName>
    </recommendedName>
</protein>
<dbReference type="Proteomes" id="UP000230233">
    <property type="component" value="Chromosome III"/>
</dbReference>
<reference evidence="3" key="1">
    <citation type="submission" date="2017-10" db="EMBL/GenBank/DDBJ databases">
        <title>Rapid genome shrinkage in a self-fertile nematode reveals novel sperm competition proteins.</title>
        <authorList>
            <person name="Yin D."/>
            <person name="Schwarz E.M."/>
            <person name="Thomas C.G."/>
            <person name="Felde R.L."/>
            <person name="Korf I.F."/>
            <person name="Cutter A.D."/>
            <person name="Schartner C.M."/>
            <person name="Ralston E.J."/>
            <person name="Meyer B.J."/>
            <person name="Haag E.S."/>
        </authorList>
    </citation>
    <scope>NUCLEOTIDE SEQUENCE [LARGE SCALE GENOMIC DNA]</scope>
    <source>
        <strain evidence="3">JU1422</strain>
    </source>
</reference>
<keyword evidence="3" id="KW-1185">Reference proteome</keyword>
<dbReference type="AlphaFoldDB" id="A0A2G5UR62"/>
<dbReference type="OrthoDB" id="5908711at2759"/>
<accession>A0A2G5UR62</accession>
<proteinExistence type="predicted"/>
<comment type="caution">
    <text evidence="2">The sequence shown here is derived from an EMBL/GenBank/DDBJ whole genome shotgun (WGS) entry which is preliminary data.</text>
</comment>
<dbReference type="EMBL" id="PDUG01000003">
    <property type="protein sequence ID" value="PIC41933.1"/>
    <property type="molecule type" value="Genomic_DNA"/>
</dbReference>
<evidence type="ECO:0000259" key="1">
    <source>
        <dbReference type="PROSITE" id="PS50181"/>
    </source>
</evidence>
<dbReference type="PANTHER" id="PTHR21503:SF8">
    <property type="entry name" value="F-BOX ASSOCIATED DOMAIN-CONTAINING PROTEIN-RELATED"/>
    <property type="match status" value="1"/>
</dbReference>
<evidence type="ECO:0000313" key="3">
    <source>
        <dbReference type="Proteomes" id="UP000230233"/>
    </source>
</evidence>
<gene>
    <name evidence="2" type="primary">Cnig_chr_III.g9173</name>
    <name evidence="2" type="ORF">B9Z55_009173</name>
</gene>
<organism evidence="2 3">
    <name type="scientific">Caenorhabditis nigoni</name>
    <dbReference type="NCBI Taxonomy" id="1611254"/>
    <lineage>
        <taxon>Eukaryota</taxon>
        <taxon>Metazoa</taxon>
        <taxon>Ecdysozoa</taxon>
        <taxon>Nematoda</taxon>
        <taxon>Chromadorea</taxon>
        <taxon>Rhabditida</taxon>
        <taxon>Rhabditina</taxon>
        <taxon>Rhabditomorpha</taxon>
        <taxon>Rhabditoidea</taxon>
        <taxon>Rhabditidae</taxon>
        <taxon>Peloderinae</taxon>
        <taxon>Caenorhabditis</taxon>
    </lineage>
</organism>
<feature type="domain" description="F-box" evidence="1">
    <location>
        <begin position="1"/>
        <end position="48"/>
    </location>
</feature>
<evidence type="ECO:0000313" key="2">
    <source>
        <dbReference type="EMBL" id="PIC41933.1"/>
    </source>
</evidence>